<reference evidence="4 5" key="1">
    <citation type="submission" date="2024-06" db="EMBL/GenBank/DDBJ databases">
        <title>Genomic Encyclopedia of Type Strains, Phase IV (KMG-IV): sequencing the most valuable type-strain genomes for metagenomic binning, comparative biology and taxonomic classification.</title>
        <authorList>
            <person name="Goeker M."/>
        </authorList>
    </citation>
    <scope>NUCLEOTIDE SEQUENCE [LARGE SCALE GENOMIC DNA]</scope>
    <source>
        <strain evidence="4 5">DSM 28303</strain>
    </source>
</reference>
<name>A0ABV2FEY5_9STRE</name>
<keyword evidence="1" id="KW-0862">Zinc</keyword>
<feature type="domain" description="SWIM-type" evidence="3">
    <location>
        <begin position="53"/>
        <end position="90"/>
    </location>
</feature>
<protein>
    <submittedName>
        <fullName evidence="4">Zn finger protein</fullName>
    </submittedName>
</protein>
<proteinExistence type="predicted"/>
<organism evidence="4 5">
    <name type="scientific">Streptococcus rupicaprae</name>
    <dbReference type="NCBI Taxonomy" id="759619"/>
    <lineage>
        <taxon>Bacteria</taxon>
        <taxon>Bacillati</taxon>
        <taxon>Bacillota</taxon>
        <taxon>Bacilli</taxon>
        <taxon>Lactobacillales</taxon>
        <taxon>Streptococcaceae</taxon>
        <taxon>Streptococcus</taxon>
    </lineage>
</organism>
<evidence type="ECO:0000256" key="1">
    <source>
        <dbReference type="PROSITE-ProRule" id="PRU00325"/>
    </source>
</evidence>
<keyword evidence="1" id="KW-0863">Zinc-finger</keyword>
<dbReference type="InterPro" id="IPR007527">
    <property type="entry name" value="Znf_SWIM"/>
</dbReference>
<feature type="coiled-coil region" evidence="2">
    <location>
        <begin position="98"/>
        <end position="125"/>
    </location>
</feature>
<evidence type="ECO:0000313" key="4">
    <source>
        <dbReference type="EMBL" id="MET3557116.1"/>
    </source>
</evidence>
<keyword evidence="2" id="KW-0175">Coiled coil</keyword>
<evidence type="ECO:0000313" key="5">
    <source>
        <dbReference type="Proteomes" id="UP001549122"/>
    </source>
</evidence>
<sequence length="173" mass="20211">MSIWDELKLVHLASHSSFGRGMGYHQSKAVLRSEQCGDGMYKGQVSGSETSCYDTMINIHRPRQSTCTCPFAAGRRVICKHMVALYFFHFPEQADAVLAAWEEEEAEKEAHYQEWEAEYSEARQNKVEEVTAYVRSLTDEQVRAELITALLKEFDWHYPDYEEEYGYDDDYYF</sequence>
<comment type="caution">
    <text evidence="4">The sequence shown here is derived from an EMBL/GenBank/DDBJ whole genome shotgun (WGS) entry which is preliminary data.</text>
</comment>
<keyword evidence="5" id="KW-1185">Reference proteome</keyword>
<dbReference type="PROSITE" id="PS50966">
    <property type="entry name" value="ZF_SWIM"/>
    <property type="match status" value="1"/>
</dbReference>
<evidence type="ECO:0000259" key="3">
    <source>
        <dbReference type="PROSITE" id="PS50966"/>
    </source>
</evidence>
<dbReference type="EMBL" id="JBEPLO010000002">
    <property type="protein sequence ID" value="MET3557116.1"/>
    <property type="molecule type" value="Genomic_DNA"/>
</dbReference>
<accession>A0ABV2FEY5</accession>
<keyword evidence="1" id="KW-0479">Metal-binding</keyword>
<dbReference type="Proteomes" id="UP001549122">
    <property type="component" value="Unassembled WGS sequence"/>
</dbReference>
<dbReference type="RefSeq" id="WP_354363813.1">
    <property type="nucleotide sequence ID" value="NZ_JBEPLO010000002.1"/>
</dbReference>
<evidence type="ECO:0000256" key="2">
    <source>
        <dbReference type="SAM" id="Coils"/>
    </source>
</evidence>
<dbReference type="Pfam" id="PF04434">
    <property type="entry name" value="SWIM"/>
    <property type="match status" value="1"/>
</dbReference>
<gene>
    <name evidence="4" type="ORF">ABID29_000225</name>
</gene>